<sequence length="106" mass="11645">MSHYPLRLLHYFYKHQSPIREPIFISNITITSNDPPVVPNSKSRFAILGEDAPKQKAGQRSKTTLGDHRLALHPLSSDDNATRHLFRDGGRGPVGNSSRALASTGG</sequence>
<dbReference type="AlphaFoldDB" id="A0AAV4RTG7"/>
<reference evidence="2 3" key="1">
    <citation type="submission" date="2021-06" db="EMBL/GenBank/DDBJ databases">
        <title>Caerostris darwini draft genome.</title>
        <authorList>
            <person name="Kono N."/>
            <person name="Arakawa K."/>
        </authorList>
    </citation>
    <scope>NUCLEOTIDE SEQUENCE [LARGE SCALE GENOMIC DNA]</scope>
</reference>
<protein>
    <submittedName>
        <fullName evidence="2">Uncharacterized protein</fullName>
    </submittedName>
</protein>
<organism evidence="2 3">
    <name type="scientific">Caerostris darwini</name>
    <dbReference type="NCBI Taxonomy" id="1538125"/>
    <lineage>
        <taxon>Eukaryota</taxon>
        <taxon>Metazoa</taxon>
        <taxon>Ecdysozoa</taxon>
        <taxon>Arthropoda</taxon>
        <taxon>Chelicerata</taxon>
        <taxon>Arachnida</taxon>
        <taxon>Araneae</taxon>
        <taxon>Araneomorphae</taxon>
        <taxon>Entelegynae</taxon>
        <taxon>Araneoidea</taxon>
        <taxon>Araneidae</taxon>
        <taxon>Caerostris</taxon>
    </lineage>
</organism>
<evidence type="ECO:0000313" key="3">
    <source>
        <dbReference type="Proteomes" id="UP001054837"/>
    </source>
</evidence>
<evidence type="ECO:0000313" key="2">
    <source>
        <dbReference type="EMBL" id="GIY23994.1"/>
    </source>
</evidence>
<keyword evidence="3" id="KW-1185">Reference proteome</keyword>
<gene>
    <name evidence="2" type="ORF">CDAR_525751</name>
</gene>
<proteinExistence type="predicted"/>
<evidence type="ECO:0000256" key="1">
    <source>
        <dbReference type="SAM" id="MobiDB-lite"/>
    </source>
</evidence>
<dbReference type="Proteomes" id="UP001054837">
    <property type="component" value="Unassembled WGS sequence"/>
</dbReference>
<name>A0AAV4RTG7_9ARAC</name>
<accession>A0AAV4RTG7</accession>
<dbReference type="EMBL" id="BPLQ01006617">
    <property type="protein sequence ID" value="GIY23994.1"/>
    <property type="molecule type" value="Genomic_DNA"/>
</dbReference>
<feature type="compositionally biased region" description="Basic and acidic residues" evidence="1">
    <location>
        <begin position="80"/>
        <end position="90"/>
    </location>
</feature>
<feature type="region of interest" description="Disordered" evidence="1">
    <location>
        <begin position="73"/>
        <end position="106"/>
    </location>
</feature>
<comment type="caution">
    <text evidence="2">The sequence shown here is derived from an EMBL/GenBank/DDBJ whole genome shotgun (WGS) entry which is preliminary data.</text>
</comment>
<feature type="compositionally biased region" description="Polar residues" evidence="1">
    <location>
        <begin position="95"/>
        <end position="106"/>
    </location>
</feature>